<protein>
    <submittedName>
        <fullName evidence="1">Uncharacterized protein</fullName>
    </submittedName>
</protein>
<gene>
    <name evidence="1" type="ORF">AMELA_G00070910</name>
</gene>
<dbReference type="EMBL" id="JAAGNN010000006">
    <property type="protein sequence ID" value="KAF4087449.1"/>
    <property type="molecule type" value="Genomic_DNA"/>
</dbReference>
<name>A0A7J6AZB6_AMEME</name>
<reference evidence="1 2" key="1">
    <citation type="submission" date="2020-02" db="EMBL/GenBank/DDBJ databases">
        <title>A chromosome-scale genome assembly of the black bullhead catfish (Ameiurus melas).</title>
        <authorList>
            <person name="Wen M."/>
            <person name="Zham M."/>
            <person name="Cabau C."/>
            <person name="Klopp C."/>
            <person name="Donnadieu C."/>
            <person name="Roques C."/>
            <person name="Bouchez O."/>
            <person name="Lampietro C."/>
            <person name="Jouanno E."/>
            <person name="Herpin A."/>
            <person name="Louis A."/>
            <person name="Berthelot C."/>
            <person name="Parey E."/>
            <person name="Roest-Crollius H."/>
            <person name="Braasch I."/>
            <person name="Postlethwait J."/>
            <person name="Robinson-Rechavi M."/>
            <person name="Echchiki A."/>
            <person name="Begum T."/>
            <person name="Montfort J."/>
            <person name="Schartl M."/>
            <person name="Bobe J."/>
            <person name="Guiguen Y."/>
        </authorList>
    </citation>
    <scope>NUCLEOTIDE SEQUENCE [LARGE SCALE GENOMIC DNA]</scope>
    <source>
        <strain evidence="1">M_S1</strain>
        <tissue evidence="1">Blood</tissue>
    </source>
</reference>
<comment type="caution">
    <text evidence="1">The sequence shown here is derived from an EMBL/GenBank/DDBJ whole genome shotgun (WGS) entry which is preliminary data.</text>
</comment>
<organism evidence="1 2">
    <name type="scientific">Ameiurus melas</name>
    <name type="common">Black bullhead</name>
    <name type="synonym">Silurus melas</name>
    <dbReference type="NCBI Taxonomy" id="219545"/>
    <lineage>
        <taxon>Eukaryota</taxon>
        <taxon>Metazoa</taxon>
        <taxon>Chordata</taxon>
        <taxon>Craniata</taxon>
        <taxon>Vertebrata</taxon>
        <taxon>Euteleostomi</taxon>
        <taxon>Actinopterygii</taxon>
        <taxon>Neopterygii</taxon>
        <taxon>Teleostei</taxon>
        <taxon>Ostariophysi</taxon>
        <taxon>Siluriformes</taxon>
        <taxon>Ictaluridae</taxon>
        <taxon>Ameiurus</taxon>
    </lineage>
</organism>
<proteinExistence type="predicted"/>
<sequence length="93" mass="10611">MTHTHTLTPLSLSNVRVMSHTGSDLCSTLKKFTSCVTETLQKDIQGSEGQRTKLNDHNLTVLRADQAKMERERMLKTRSVYELQLGKWYSPTT</sequence>
<accession>A0A7J6AZB6</accession>
<evidence type="ECO:0000313" key="2">
    <source>
        <dbReference type="Proteomes" id="UP000593565"/>
    </source>
</evidence>
<dbReference type="Proteomes" id="UP000593565">
    <property type="component" value="Unassembled WGS sequence"/>
</dbReference>
<dbReference type="AlphaFoldDB" id="A0A7J6AZB6"/>
<evidence type="ECO:0000313" key="1">
    <source>
        <dbReference type="EMBL" id="KAF4087449.1"/>
    </source>
</evidence>
<keyword evidence="2" id="KW-1185">Reference proteome</keyword>